<feature type="domain" description="Zona occludens toxin N-terminal" evidence="1">
    <location>
        <begin position="3"/>
        <end position="148"/>
    </location>
</feature>
<proteinExistence type="predicted"/>
<dbReference type="Proteomes" id="UP000441032">
    <property type="component" value="Unassembled WGS sequence"/>
</dbReference>
<organism evidence="2 3">
    <name type="scientific">Ralstonia pickettii</name>
    <name type="common">Burkholderia pickettii</name>
    <dbReference type="NCBI Taxonomy" id="329"/>
    <lineage>
        <taxon>Bacteria</taxon>
        <taxon>Pseudomonadati</taxon>
        <taxon>Pseudomonadota</taxon>
        <taxon>Betaproteobacteria</taxon>
        <taxon>Burkholderiales</taxon>
        <taxon>Burkholderiaceae</taxon>
        <taxon>Ralstonia</taxon>
    </lineage>
</organism>
<dbReference type="Gene3D" id="3.40.50.300">
    <property type="entry name" value="P-loop containing nucleotide triphosphate hydrolases"/>
    <property type="match status" value="1"/>
</dbReference>
<reference evidence="2 3" key="1">
    <citation type="submission" date="2019-11" db="EMBL/GenBank/DDBJ databases">
        <title>Phenotypic characterization of an OXA-22 and OXA-60 co-producing Ralstonia pickettii clinical strain.</title>
        <authorList>
            <person name="He F."/>
        </authorList>
    </citation>
    <scope>NUCLEOTIDE SEQUENCE [LARGE SCALE GENOMIC DNA]</scope>
    <source>
        <strain evidence="2 3">PSLESD1</strain>
    </source>
</reference>
<evidence type="ECO:0000313" key="3">
    <source>
        <dbReference type="Proteomes" id="UP000441032"/>
    </source>
</evidence>
<dbReference type="RefSeq" id="WP_154208520.1">
    <property type="nucleotide sequence ID" value="NZ_WJYN01000010.1"/>
</dbReference>
<evidence type="ECO:0000313" key="2">
    <source>
        <dbReference type="EMBL" id="MRT01156.1"/>
    </source>
</evidence>
<name>A0A7X2HR50_RALPI</name>
<gene>
    <name evidence="2" type="ORF">GJQ57_21135</name>
</gene>
<dbReference type="EMBL" id="WJYN01000010">
    <property type="protein sequence ID" value="MRT01156.1"/>
    <property type="molecule type" value="Genomic_DNA"/>
</dbReference>
<dbReference type="AlphaFoldDB" id="A0A7X2HR50"/>
<sequence length="276" mass="32071">MPIYIITGRLGSGKSLATVGRIRDLLAEGRPVATNLDLNLEKLCGTRAKTPRVVRLPDKPTVEHLDSLGRGNESYDETKNGGIFLDEVSQLLNARNWQDKRQQEVIDWLVHSRKKGWDVYFICQHISQVDRQVRDALVEYLVECRRFDRLKIPVVSGLVDTFTFGKVKLKLPRLHVAKVLYGTEYNAMVADRWWYRGEDLYGAYDTRQVFKENPDQAPFSYLPGWYTEGRLRPLRVRGVAAKLEEGRRMMRLLESGVIDLAKWRQYMAEIRRMPSW</sequence>
<protein>
    <submittedName>
        <fullName evidence="2">Zonular occludens toxin</fullName>
    </submittedName>
</protein>
<dbReference type="InterPro" id="IPR008900">
    <property type="entry name" value="Zot_N"/>
</dbReference>
<comment type="caution">
    <text evidence="2">The sequence shown here is derived from an EMBL/GenBank/DDBJ whole genome shotgun (WGS) entry which is preliminary data.</text>
</comment>
<evidence type="ECO:0000259" key="1">
    <source>
        <dbReference type="Pfam" id="PF05707"/>
    </source>
</evidence>
<dbReference type="InterPro" id="IPR027417">
    <property type="entry name" value="P-loop_NTPase"/>
</dbReference>
<dbReference type="Pfam" id="PF05707">
    <property type="entry name" value="Zot"/>
    <property type="match status" value="1"/>
</dbReference>
<accession>A0A7X2HR50</accession>